<accession>A0A1Q6B5F9</accession>
<dbReference type="RefSeq" id="WP_001353373.1">
    <property type="nucleotide sequence ID" value="NZ_CAIZFD010000030.1"/>
</dbReference>
<dbReference type="Proteomes" id="UP000185794">
    <property type="component" value="Unassembled WGS sequence"/>
</dbReference>
<proteinExistence type="predicted"/>
<comment type="caution">
    <text evidence="1">The sequence shown here is derived from an EMBL/GenBank/DDBJ whole genome shotgun (WGS) entry which is preliminary data.</text>
</comment>
<reference evidence="1 2" key="1">
    <citation type="journal article" date="2017" name="Front. Cell. Infect. Microbiol.">
        <title>Chaperone-usher pili loci of human colonization factor-negative enterotoxigenic Escherichia coli.</title>
        <authorList>
            <person name="Del Canto F."/>
            <person name="Vidal R."/>
            <person name="Stine O.C."/>
            <person name="Pop M."/>
        </authorList>
    </citation>
    <scope>NUCLEOTIDE SEQUENCE [LARGE SCALE GENOMIC DNA]</scope>
    <source>
        <strain evidence="1 2">700324</strain>
    </source>
</reference>
<sequence length="177" mass="20768">MNIYLIRHDVDHFKFYLQDESDSFSVAAFDFCGESLFNGWKPYKIELFKGKTKAEKSLNGDFNSSCFSSGLLYVEHSLTVVLSRQVKNIELLKVIASDERDFYYANVLGKIPALHYDNRQDLQIMSRTQEYKFNKSINKMLIFRDEILSSNYFVTDRFVDIFQNDFRGVIFKKVGEI</sequence>
<name>A0A1Q6B5F9_ECOLX</name>
<evidence type="ECO:0000313" key="2">
    <source>
        <dbReference type="Proteomes" id="UP000185794"/>
    </source>
</evidence>
<gene>
    <name evidence="1" type="ORF">AWP47_26170</name>
</gene>
<protein>
    <submittedName>
        <fullName evidence="1">Uncharacterized protein</fullName>
    </submittedName>
</protein>
<organism evidence="1 2">
    <name type="scientific">Escherichia coli</name>
    <dbReference type="NCBI Taxonomy" id="562"/>
    <lineage>
        <taxon>Bacteria</taxon>
        <taxon>Pseudomonadati</taxon>
        <taxon>Pseudomonadota</taxon>
        <taxon>Gammaproteobacteria</taxon>
        <taxon>Enterobacterales</taxon>
        <taxon>Enterobacteriaceae</taxon>
        <taxon>Escherichia</taxon>
    </lineage>
</organism>
<evidence type="ECO:0000313" key="1">
    <source>
        <dbReference type="EMBL" id="OKV05341.1"/>
    </source>
</evidence>
<dbReference type="AlphaFoldDB" id="A0A1Q6B5F9"/>
<dbReference type="EMBL" id="LRKC01000167">
    <property type="protein sequence ID" value="OKV05341.1"/>
    <property type="molecule type" value="Genomic_DNA"/>
</dbReference>